<dbReference type="AlphaFoldDB" id="A0A6J7PGW7"/>
<evidence type="ECO:0000313" key="2">
    <source>
        <dbReference type="EMBL" id="CAB5001962.1"/>
    </source>
</evidence>
<accession>A0A6J7PGW7</accession>
<dbReference type="EMBL" id="CAFBOM010000319">
    <property type="protein sequence ID" value="CAB5001962.1"/>
    <property type="molecule type" value="Genomic_DNA"/>
</dbReference>
<name>A0A6J7PGW7_9ZZZZ</name>
<feature type="compositionally biased region" description="Basic and acidic residues" evidence="1">
    <location>
        <begin position="1"/>
        <end position="18"/>
    </location>
</feature>
<proteinExistence type="predicted"/>
<organism evidence="2">
    <name type="scientific">freshwater metagenome</name>
    <dbReference type="NCBI Taxonomy" id="449393"/>
    <lineage>
        <taxon>unclassified sequences</taxon>
        <taxon>metagenomes</taxon>
        <taxon>ecological metagenomes</taxon>
    </lineage>
</organism>
<sequence length="195" mass="21566">MRRESELDLRARREEQDRGLGSIGDDVCAPTDTGHRLLGRDEGRQVLAGEDEADRLAARERGVPGSGGLVCIGRTYDAQARNRPQRPEVLDRLMGWSILAEPDGVVGPHERARQLHERRKAHRAAHVVAEHHERTAERPGEAVEGDAVDDRAHRVLADAEVEDAAVRRRAWQRGALRQEAAAALDRRVVGLGQVS</sequence>
<reference evidence="2" key="1">
    <citation type="submission" date="2020-05" db="EMBL/GenBank/DDBJ databases">
        <authorList>
            <person name="Chiriac C."/>
            <person name="Salcher M."/>
            <person name="Ghai R."/>
            <person name="Kavagutti S V."/>
        </authorList>
    </citation>
    <scope>NUCLEOTIDE SEQUENCE</scope>
</reference>
<feature type="region of interest" description="Disordered" evidence="1">
    <location>
        <begin position="1"/>
        <end position="37"/>
    </location>
</feature>
<protein>
    <submittedName>
        <fullName evidence="2">Unannotated protein</fullName>
    </submittedName>
</protein>
<gene>
    <name evidence="2" type="ORF">UFOPK3957_01631</name>
</gene>
<evidence type="ECO:0000256" key="1">
    <source>
        <dbReference type="SAM" id="MobiDB-lite"/>
    </source>
</evidence>